<gene>
    <name evidence="1" type="ORF">LCMAC103_03070</name>
</gene>
<evidence type="ECO:0000313" key="1">
    <source>
        <dbReference type="EMBL" id="QBK86965.1"/>
    </source>
</evidence>
<accession>A0A481YW01</accession>
<organism evidence="1">
    <name type="scientific">Marseillevirus LCMAC103</name>
    <dbReference type="NCBI Taxonomy" id="2506604"/>
    <lineage>
        <taxon>Viruses</taxon>
        <taxon>Varidnaviria</taxon>
        <taxon>Bamfordvirae</taxon>
        <taxon>Nucleocytoviricota</taxon>
        <taxon>Megaviricetes</taxon>
        <taxon>Pimascovirales</taxon>
        <taxon>Pimascovirales incertae sedis</taxon>
        <taxon>Marseilleviridae</taxon>
    </lineage>
</organism>
<proteinExistence type="predicted"/>
<dbReference type="EMBL" id="MK500339">
    <property type="protein sequence ID" value="QBK86965.1"/>
    <property type="molecule type" value="Genomic_DNA"/>
</dbReference>
<protein>
    <submittedName>
        <fullName evidence="1">Uncharacterized protein</fullName>
    </submittedName>
</protein>
<sequence length="181" mass="19338">MDLVVDLSSLCPADQVLARKITIAGVAAGDAPQTLRVRGDQVVATSENVDGKLVFDLGKRPSRVFTALARATIGTKSEEDVSDRARCLNLGRIDCLAFHAEQVGVPGDLTVEIEGYFLGEGAWRLDTASFYVVPCPVTHHARYEVVIGRLGGLRGLGNRRRLANSDSPLRSGAIRVVGLLG</sequence>
<reference evidence="1" key="1">
    <citation type="journal article" date="2019" name="MBio">
        <title>Virus Genomes from Deep Sea Sediments Expand the Ocean Megavirome and Support Independent Origins of Viral Gigantism.</title>
        <authorList>
            <person name="Backstrom D."/>
            <person name="Yutin N."/>
            <person name="Jorgensen S.L."/>
            <person name="Dharamshi J."/>
            <person name="Homa F."/>
            <person name="Zaremba-Niedwiedzka K."/>
            <person name="Spang A."/>
            <person name="Wolf Y.I."/>
            <person name="Koonin E.V."/>
            <person name="Ettema T.J."/>
        </authorList>
    </citation>
    <scope>NUCLEOTIDE SEQUENCE</scope>
</reference>
<name>A0A481YW01_9VIRU</name>